<evidence type="ECO:0000313" key="1">
    <source>
        <dbReference type="EMBL" id="PKI81117.1"/>
    </source>
</evidence>
<dbReference type="EMBL" id="NXIF01000023">
    <property type="protein sequence ID" value="PKI81117.1"/>
    <property type="molecule type" value="Genomic_DNA"/>
</dbReference>
<proteinExistence type="predicted"/>
<accession>A0A2N1J3H3</accession>
<sequence>MPFQHCRGHEVKQRLVNQYNITPLSYIKLLPNQDKQGCCGVLRDKYYVFEYQNKANANEKGSFFVGYDCGEQFLDLLNIDKNRYKLFNPLATENNGGGLGGGAGGAGNALQRDQLNQEVYNAINLICVAWNTLPRNSIQSILNFVRNPNSRRTDDWAIKTVNTLISHDYHNRTLFQIVQDLSNEYNLRNFSFELMNETIERLQENEDIENHIL</sequence>
<comment type="caution">
    <text evidence="1">The sequence shown here is derived from an EMBL/GenBank/DDBJ whole genome shotgun (WGS) entry which is preliminary data.</text>
</comment>
<name>A0A2N1J3H3_9BACT</name>
<dbReference type="OrthoDB" id="6064936at2"/>
<gene>
    <name evidence="1" type="ORF">CP960_06035</name>
</gene>
<dbReference type="AlphaFoldDB" id="A0A2N1J3H3"/>
<keyword evidence="2" id="KW-1185">Reference proteome</keyword>
<dbReference type="KEGG" id="ahs:AHALO_0700"/>
<reference evidence="1 2" key="1">
    <citation type="submission" date="2017-09" db="EMBL/GenBank/DDBJ databases">
        <title>Genomics of the genus Arcobacter.</title>
        <authorList>
            <person name="Perez-Cataluna A."/>
            <person name="Figueras M.J."/>
            <person name="Salas-Masso N."/>
        </authorList>
    </citation>
    <scope>NUCLEOTIDE SEQUENCE [LARGE SCALE GENOMIC DNA]</scope>
    <source>
        <strain evidence="1 2">DSM 18005</strain>
    </source>
</reference>
<protein>
    <submittedName>
        <fullName evidence="1">Uncharacterized protein</fullName>
    </submittedName>
</protein>
<organism evidence="1 2">
    <name type="scientific">Malaciobacter halophilus</name>
    <dbReference type="NCBI Taxonomy" id="197482"/>
    <lineage>
        <taxon>Bacteria</taxon>
        <taxon>Pseudomonadati</taxon>
        <taxon>Campylobacterota</taxon>
        <taxon>Epsilonproteobacteria</taxon>
        <taxon>Campylobacterales</taxon>
        <taxon>Arcobacteraceae</taxon>
        <taxon>Malaciobacter</taxon>
    </lineage>
</organism>
<dbReference type="Proteomes" id="UP000233248">
    <property type="component" value="Unassembled WGS sequence"/>
</dbReference>
<evidence type="ECO:0000313" key="2">
    <source>
        <dbReference type="Proteomes" id="UP000233248"/>
    </source>
</evidence>
<dbReference type="RefSeq" id="WP_101184515.1">
    <property type="nucleotide sequence ID" value="NZ_CP031218.1"/>
</dbReference>